<dbReference type="AlphaFoldDB" id="A0A381DLE9"/>
<dbReference type="GeneID" id="93090399"/>
<proteinExistence type="predicted"/>
<evidence type="ECO:0000313" key="1">
    <source>
        <dbReference type="EMBL" id="SUX11532.1"/>
    </source>
</evidence>
<dbReference type="RefSeq" id="WP_089182252.1">
    <property type="nucleotide sequence ID" value="NZ_CP043427.1"/>
</dbReference>
<evidence type="ECO:0000313" key="2">
    <source>
        <dbReference type="Proteomes" id="UP000254920"/>
    </source>
</evidence>
<dbReference type="Proteomes" id="UP000254920">
    <property type="component" value="Unassembled WGS sequence"/>
</dbReference>
<accession>A0A381DLE9</accession>
<organism evidence="1 2">
    <name type="scientific">Campylobacter sputorum subsp. sputorum</name>
    <dbReference type="NCBI Taxonomy" id="32024"/>
    <lineage>
        <taxon>Bacteria</taxon>
        <taxon>Pseudomonadati</taxon>
        <taxon>Campylobacterota</taxon>
        <taxon>Epsilonproteobacteria</taxon>
        <taxon>Campylobacterales</taxon>
        <taxon>Campylobacteraceae</taxon>
        <taxon>Campylobacter</taxon>
    </lineage>
</organism>
<dbReference type="OrthoDB" id="5363726at2"/>
<dbReference type="EMBL" id="UFVD01000001">
    <property type="protein sequence ID" value="SUX11532.1"/>
    <property type="molecule type" value="Genomic_DNA"/>
</dbReference>
<gene>
    <name evidence="1" type="ORF">NCTC12475_01761</name>
</gene>
<sequence length="129" mass="15040">MEVIIFSALGIAVFIHWLYSSMPQNIKKIRTTKLDMILDDLKDVFKSEKFSSYDSNKVTEFFKLISDEFDKASLERGEKPLSNNQKLKILAEILNVEKIAGLDFALKHLKYELDRFREFGVREDNNGLF</sequence>
<name>A0A381DLE9_9BACT</name>
<keyword evidence="2" id="KW-1185">Reference proteome</keyword>
<protein>
    <submittedName>
        <fullName evidence="1">Uncharacterized protein</fullName>
    </submittedName>
</protein>
<reference evidence="1 2" key="1">
    <citation type="submission" date="2018-06" db="EMBL/GenBank/DDBJ databases">
        <authorList>
            <consortium name="Pathogen Informatics"/>
            <person name="Doyle S."/>
        </authorList>
    </citation>
    <scope>NUCLEOTIDE SEQUENCE [LARGE SCALE GENOMIC DNA]</scope>
    <source>
        <strain evidence="1 2">NCTC12475</strain>
    </source>
</reference>